<gene>
    <name evidence="1" type="ORF">VVAX_05947</name>
</gene>
<sequence length="196" mass="21264">MPLQFLVELAQKPLPLAVTCPRQLGHVTRLKAIGLIEATLALSHSRDRRTHAALVHHVTESGVREIMEATGHAPTPMRRCEPNSVGLTFLRFLEHADLPVIVTHDDERNIAARLLLGGLIHGAVDDVSGDARATVIRGLTAAGRAALSVRMRKDIAALRPRAHWEPVPGGLAASRELTTLPPHAPVMRHEAVHAMD</sequence>
<name>A0A679JE22_VARPD</name>
<dbReference type="RefSeq" id="WP_339093622.1">
    <property type="nucleotide sequence ID" value="NZ_LR743508.1"/>
</dbReference>
<evidence type="ECO:0000313" key="1">
    <source>
        <dbReference type="EMBL" id="CAA2109676.1"/>
    </source>
</evidence>
<dbReference type="AlphaFoldDB" id="A0A679JE22"/>
<protein>
    <submittedName>
        <fullName evidence="1">Uncharacterized protein</fullName>
    </submittedName>
</protein>
<dbReference type="EMBL" id="LR743508">
    <property type="protein sequence ID" value="CAA2109676.1"/>
    <property type="molecule type" value="Genomic_DNA"/>
</dbReference>
<reference evidence="1" key="1">
    <citation type="submission" date="2019-12" db="EMBL/GenBank/DDBJ databases">
        <authorList>
            <person name="Cremers G."/>
        </authorList>
    </citation>
    <scope>NUCLEOTIDE SEQUENCE</scope>
    <source>
        <strain evidence="1">Vvax</strain>
    </source>
</reference>
<proteinExistence type="predicted"/>
<accession>A0A679JE22</accession>
<organism evidence="1">
    <name type="scientific">Variovorax paradoxus</name>
    <dbReference type="NCBI Taxonomy" id="34073"/>
    <lineage>
        <taxon>Bacteria</taxon>
        <taxon>Pseudomonadati</taxon>
        <taxon>Pseudomonadota</taxon>
        <taxon>Betaproteobacteria</taxon>
        <taxon>Burkholderiales</taxon>
        <taxon>Comamonadaceae</taxon>
        <taxon>Variovorax</taxon>
    </lineage>
</organism>